<reference evidence="1 2" key="1">
    <citation type="submission" date="2018-05" db="EMBL/GenBank/DDBJ databases">
        <title>Complete Genome Sequences of Extremely Thermoacidophilic, Metal-Mobilizing Type-Strain Members of the Archaeal Family Sulfolobaceae: Acidianus brierleyi DSM-1651T, Acidianus sulfidivorans DSM-18786T, Metallosphaera hakonensis DSM-7519T, and Metallosphaera prunae DSM-10039T.</title>
        <authorList>
            <person name="Counts J.A."/>
            <person name="Kelly R.M."/>
        </authorList>
    </citation>
    <scope>NUCLEOTIDE SEQUENCE [LARGE SCALE GENOMIC DNA]</scope>
    <source>
        <strain evidence="1 2">DSM 1651</strain>
    </source>
</reference>
<dbReference type="AlphaFoldDB" id="A0A2U9IIV3"/>
<protein>
    <submittedName>
        <fullName evidence="1">Uncharacterized protein</fullName>
    </submittedName>
</protein>
<dbReference type="Proteomes" id="UP000248044">
    <property type="component" value="Chromosome"/>
</dbReference>
<dbReference type="RefSeq" id="WP_110271850.1">
    <property type="nucleotide sequence ID" value="NZ_CP029289.2"/>
</dbReference>
<dbReference type="KEGG" id="abri:DFR85_09085"/>
<evidence type="ECO:0000313" key="2">
    <source>
        <dbReference type="Proteomes" id="UP000248044"/>
    </source>
</evidence>
<keyword evidence="2" id="KW-1185">Reference proteome</keyword>
<organism evidence="1 2">
    <name type="scientific">Acidianus brierleyi</name>
    <dbReference type="NCBI Taxonomy" id="41673"/>
    <lineage>
        <taxon>Archaea</taxon>
        <taxon>Thermoproteota</taxon>
        <taxon>Thermoprotei</taxon>
        <taxon>Sulfolobales</taxon>
        <taxon>Sulfolobaceae</taxon>
        <taxon>Acidianus</taxon>
    </lineage>
</organism>
<accession>A0A2U9IIV3</accession>
<gene>
    <name evidence="1" type="ORF">DFR85_09085</name>
</gene>
<sequence>MEEDRKKFYAIARVENLELPDYISKTSLHAHVSSAVDEAMDNVKVYLKNKGINGKFNTHIDVFAREESVTRLIESIKAKIKA</sequence>
<dbReference type="GeneID" id="36832307"/>
<dbReference type="EMBL" id="CP029289">
    <property type="protein sequence ID" value="AWR95972.1"/>
    <property type="molecule type" value="Genomic_DNA"/>
</dbReference>
<proteinExistence type="predicted"/>
<evidence type="ECO:0000313" key="1">
    <source>
        <dbReference type="EMBL" id="AWR95972.1"/>
    </source>
</evidence>
<name>A0A2U9IIV3_9CREN</name>
<dbReference type="OrthoDB" id="33048at2157"/>